<dbReference type="RefSeq" id="WP_013682429.1">
    <property type="nucleotide sequence ID" value="NC_015318.1"/>
</dbReference>
<dbReference type="HAMAP" id="MF_01200_B">
    <property type="entry name" value="OMPdecase_type1_B"/>
    <property type="match status" value="1"/>
</dbReference>
<feature type="binding site" evidence="9 11">
    <location>
        <position position="193"/>
    </location>
    <ligand>
        <name>substrate</name>
    </ligand>
</feature>
<dbReference type="KEGG" id="hmr:Hipma_1443"/>
<gene>
    <name evidence="9" type="primary">pyrF</name>
    <name evidence="14" type="ordered locus">Hipma_1443</name>
</gene>
<evidence type="ECO:0000256" key="3">
    <source>
        <dbReference type="ARBA" id="ARBA00011738"/>
    </source>
</evidence>
<dbReference type="Gene3D" id="3.20.20.70">
    <property type="entry name" value="Aldolase class I"/>
    <property type="match status" value="1"/>
</dbReference>
<dbReference type="eggNOG" id="COG0284">
    <property type="taxonomic scope" value="Bacteria"/>
</dbReference>
<dbReference type="GO" id="GO:0004590">
    <property type="term" value="F:orotidine-5'-phosphate decarboxylase activity"/>
    <property type="evidence" value="ECO:0007669"/>
    <property type="project" value="UniProtKB-UniRule"/>
</dbReference>
<evidence type="ECO:0000256" key="11">
    <source>
        <dbReference type="PIRSR" id="PIRSR614732-2"/>
    </source>
</evidence>
<feature type="binding site" evidence="9 11">
    <location>
        <position position="31"/>
    </location>
    <ligand>
        <name>substrate</name>
    </ligand>
</feature>
<feature type="binding site" evidence="9 11">
    <location>
        <position position="10"/>
    </location>
    <ligand>
        <name>substrate</name>
    </ligand>
</feature>
<evidence type="ECO:0000256" key="7">
    <source>
        <dbReference type="ARBA" id="ARBA00049157"/>
    </source>
</evidence>
<evidence type="ECO:0000256" key="12">
    <source>
        <dbReference type="RuleBase" id="RU000512"/>
    </source>
</evidence>
<evidence type="ECO:0000256" key="8">
    <source>
        <dbReference type="ARBA" id="ARBA00061012"/>
    </source>
</evidence>
<dbReference type="AlphaFoldDB" id="F2LY76"/>
<feature type="active site" description="For OMPdecase activity" evidence="10">
    <location>
        <position position="63"/>
    </location>
</feature>
<dbReference type="PROSITE" id="PS00156">
    <property type="entry name" value="OMPDECASE"/>
    <property type="match status" value="1"/>
</dbReference>
<dbReference type="PANTHER" id="PTHR32119">
    <property type="entry name" value="OROTIDINE 5'-PHOSPHATE DECARBOXYLASE"/>
    <property type="match status" value="1"/>
</dbReference>
<feature type="active site" description="For OMPdecase activity" evidence="10">
    <location>
        <position position="60"/>
    </location>
</feature>
<dbReference type="Proteomes" id="UP000008139">
    <property type="component" value="Chromosome"/>
</dbReference>
<dbReference type="InterPro" id="IPR011060">
    <property type="entry name" value="RibuloseP-bd_barrel"/>
</dbReference>
<comment type="function">
    <text evidence="1 9">Catalyzes the decarboxylation of orotidine 5'-monophosphate (OMP) to uridine 5'-monophosphate (UMP).</text>
</comment>
<feature type="active site" description="For OMPdecase activity" evidence="10">
    <location>
        <position position="58"/>
    </location>
</feature>
<feature type="binding site" evidence="9 11">
    <location>
        <position position="213"/>
    </location>
    <ligand>
        <name>substrate</name>
    </ligand>
</feature>
<feature type="active site" description="Proton donor" evidence="9">
    <location>
        <position position="60"/>
    </location>
</feature>
<dbReference type="STRING" id="760142.Hipma_1443"/>
<keyword evidence="6 9" id="KW-0456">Lyase</keyword>
<dbReference type="HOGENOM" id="CLU_067069_1_0_7"/>
<dbReference type="InterPro" id="IPR013785">
    <property type="entry name" value="Aldolase_TIM"/>
</dbReference>
<comment type="pathway">
    <text evidence="2 9 12">Pyrimidine metabolism; UMP biosynthesis via de novo pathway; UMP from orotate: step 2/2.</text>
</comment>
<dbReference type="InterPro" id="IPR001754">
    <property type="entry name" value="OMPdeCOase_dom"/>
</dbReference>
<reference evidence="14 15" key="1">
    <citation type="journal article" date="2011" name="Stand. Genomic Sci.">
        <title>Complete genome sequence of the thermophilic sulfur-reducer Hippea maritima type strain (MH(2)).</title>
        <authorList>
            <person name="Huntemann M."/>
            <person name="Lu M."/>
            <person name="Nolan M."/>
            <person name="Lapidus A."/>
            <person name="Lucas S."/>
            <person name="Hammon N."/>
            <person name="Deshpande S."/>
            <person name="Cheng J.F."/>
            <person name="Tapia R."/>
            <person name="Han C."/>
            <person name="Goodwin L."/>
            <person name="Pitluck S."/>
            <person name="Liolios K."/>
            <person name="Pagani I."/>
            <person name="Ivanova N."/>
            <person name="Ovchinikova G."/>
            <person name="Pati A."/>
            <person name="Chen A."/>
            <person name="Palaniappan K."/>
            <person name="Land M."/>
            <person name="Hauser L."/>
            <person name="Jeffries C.D."/>
            <person name="Detter J.C."/>
            <person name="Brambilla E.M."/>
            <person name="Rohde M."/>
            <person name="Spring S."/>
            <person name="Goker M."/>
            <person name="Woyke T."/>
            <person name="Bristow J."/>
            <person name="Eisen J.A."/>
            <person name="Markowitz V."/>
            <person name="Hugenholtz P."/>
            <person name="Kyrpides N.C."/>
            <person name="Klenk H.P."/>
            <person name="Mavromatis K."/>
        </authorList>
    </citation>
    <scope>NUCLEOTIDE SEQUENCE [LARGE SCALE GENOMIC DNA]</scope>
    <source>
        <strain evidence="15">ATCC 700847 / DSM 10411 / MH2</strain>
    </source>
</reference>
<evidence type="ECO:0000256" key="4">
    <source>
        <dbReference type="ARBA" id="ARBA00022793"/>
    </source>
</evidence>
<dbReference type="FunFam" id="3.20.20.70:FF:000015">
    <property type="entry name" value="Orotidine 5'-phosphate decarboxylase"/>
    <property type="match status" value="1"/>
</dbReference>
<evidence type="ECO:0000313" key="15">
    <source>
        <dbReference type="Proteomes" id="UP000008139"/>
    </source>
</evidence>
<dbReference type="SMART" id="SM00934">
    <property type="entry name" value="OMPdecase"/>
    <property type="match status" value="1"/>
</dbReference>
<dbReference type="GO" id="GO:0044205">
    <property type="term" value="P:'de novo' UMP biosynthetic process"/>
    <property type="evidence" value="ECO:0007669"/>
    <property type="project" value="UniProtKB-UniRule"/>
</dbReference>
<proteinExistence type="inferred from homology"/>
<evidence type="ECO:0000256" key="5">
    <source>
        <dbReference type="ARBA" id="ARBA00022975"/>
    </source>
</evidence>
<feature type="binding site" evidence="9 11">
    <location>
        <position position="214"/>
    </location>
    <ligand>
        <name>substrate</name>
    </ligand>
</feature>
<keyword evidence="5 9" id="KW-0665">Pyrimidine biosynthesis</keyword>
<dbReference type="UniPathway" id="UPA00070">
    <property type="reaction ID" value="UER00120"/>
</dbReference>
<dbReference type="SUPFAM" id="SSF51366">
    <property type="entry name" value="Ribulose-phoshate binding barrel"/>
    <property type="match status" value="1"/>
</dbReference>
<dbReference type="InterPro" id="IPR018089">
    <property type="entry name" value="OMPdecase_AS"/>
</dbReference>
<evidence type="ECO:0000256" key="2">
    <source>
        <dbReference type="ARBA" id="ARBA00004861"/>
    </source>
</evidence>
<dbReference type="NCBIfam" id="TIGR01740">
    <property type="entry name" value="pyrF"/>
    <property type="match status" value="1"/>
</dbReference>
<feature type="binding site" evidence="9 11">
    <location>
        <position position="122"/>
    </location>
    <ligand>
        <name>substrate</name>
    </ligand>
</feature>
<sequence length="239" mass="26638">MSNKIIVALDLKGLDNILRLVDTLENALWFKVGAVNFTAYGIKLIEELKKRNKKVFLDLKYHDIPNTTKEAVYSAAELGVDMLTIHSIGGTSMMKAAADAIREFEQKEGKKGPLILAVTVLTSIDNDALKEDMFINDTVENTVLKLASKAMKSSINGLVASAKETKMLREKFGNYFTIVTPGIRPSWSAKQDQKRITTPSDAIKLGSDFMVIGRPIYKAENPKEAFEKIRKETENVNPR</sequence>
<dbReference type="PANTHER" id="PTHR32119:SF2">
    <property type="entry name" value="OROTIDINE 5'-PHOSPHATE DECARBOXYLASE"/>
    <property type="match status" value="1"/>
</dbReference>
<comment type="catalytic activity">
    <reaction evidence="7 9 12">
        <text>orotidine 5'-phosphate + H(+) = UMP + CO2</text>
        <dbReference type="Rhea" id="RHEA:11596"/>
        <dbReference type="ChEBI" id="CHEBI:15378"/>
        <dbReference type="ChEBI" id="CHEBI:16526"/>
        <dbReference type="ChEBI" id="CHEBI:57538"/>
        <dbReference type="ChEBI" id="CHEBI:57865"/>
        <dbReference type="EC" id="4.1.1.23"/>
    </reaction>
</comment>
<reference evidence="15" key="2">
    <citation type="submission" date="2011-03" db="EMBL/GenBank/DDBJ databases">
        <title>The complete genome of Hippea maritima DSM 10411.</title>
        <authorList>
            <consortium name="US DOE Joint Genome Institute (JGI-PGF)"/>
            <person name="Lucas S."/>
            <person name="Copeland A."/>
            <person name="Lapidus A."/>
            <person name="Bruce D."/>
            <person name="Goodwin L."/>
            <person name="Pitluck S."/>
            <person name="Peters L."/>
            <person name="Kyrpides N."/>
            <person name="Mavromatis K."/>
            <person name="Pagani I."/>
            <person name="Ivanova N."/>
            <person name="Mikhailova N."/>
            <person name="Lu M."/>
            <person name="Detter J.C."/>
            <person name="Tapia R."/>
            <person name="Han C."/>
            <person name="Land M."/>
            <person name="Hauser L."/>
            <person name="Markowitz V."/>
            <person name="Cheng J.-F."/>
            <person name="Hugenholtz P."/>
            <person name="Woyke T."/>
            <person name="Wu D."/>
            <person name="Spring S."/>
            <person name="Schroeder M."/>
            <person name="Brambilla E."/>
            <person name="Klenk H.-P."/>
            <person name="Eisen J.A."/>
        </authorList>
    </citation>
    <scope>NUCLEOTIDE SEQUENCE [LARGE SCALE GENOMIC DNA]</scope>
    <source>
        <strain evidence="15">ATCC 700847 / DSM 10411 / MH2</strain>
    </source>
</reference>
<keyword evidence="15" id="KW-1185">Reference proteome</keyword>
<accession>F2LY76</accession>
<name>F2LY76_HIPMA</name>
<feature type="domain" description="Orotidine 5'-phosphate decarboxylase" evidence="13">
    <location>
        <begin position="4"/>
        <end position="229"/>
    </location>
</feature>
<dbReference type="OrthoDB" id="9806203at2"/>
<dbReference type="EMBL" id="CP002606">
    <property type="protein sequence ID" value="AEA34399.1"/>
    <property type="molecule type" value="Genomic_DNA"/>
</dbReference>
<dbReference type="InterPro" id="IPR047596">
    <property type="entry name" value="OMPdecase_bac"/>
</dbReference>
<dbReference type="InParanoid" id="F2LY76"/>
<evidence type="ECO:0000256" key="9">
    <source>
        <dbReference type="HAMAP-Rule" id="MF_01200"/>
    </source>
</evidence>
<protein>
    <recommendedName>
        <fullName evidence="9">Orotidine 5'-phosphate decarboxylase</fullName>
        <ecNumber evidence="9">4.1.1.23</ecNumber>
    </recommendedName>
    <alternativeName>
        <fullName evidence="9">OMP decarboxylase</fullName>
        <shortName evidence="9">OMPDCase</shortName>
        <shortName evidence="9">OMPdecase</shortName>
    </alternativeName>
</protein>
<dbReference type="InterPro" id="IPR014732">
    <property type="entry name" value="OMPdecase"/>
</dbReference>
<feature type="binding site" evidence="9 11">
    <location>
        <position position="184"/>
    </location>
    <ligand>
        <name>substrate</name>
    </ligand>
</feature>
<dbReference type="NCBIfam" id="NF001273">
    <property type="entry name" value="PRK00230.1"/>
    <property type="match status" value="1"/>
</dbReference>
<dbReference type="FunCoup" id="F2LY76">
    <property type="interactions" value="315"/>
</dbReference>
<evidence type="ECO:0000256" key="1">
    <source>
        <dbReference type="ARBA" id="ARBA00002356"/>
    </source>
</evidence>
<evidence type="ECO:0000313" key="14">
    <source>
        <dbReference type="EMBL" id="AEA34399.1"/>
    </source>
</evidence>
<evidence type="ECO:0000256" key="6">
    <source>
        <dbReference type="ARBA" id="ARBA00023239"/>
    </source>
</evidence>
<feature type="binding site" evidence="9">
    <location>
        <begin position="58"/>
        <end position="67"/>
    </location>
    <ligand>
        <name>substrate</name>
    </ligand>
</feature>
<comment type="similarity">
    <text evidence="8 9">Belongs to the OMP decarboxylase family. Type 1 subfamily.</text>
</comment>
<dbReference type="EC" id="4.1.1.23" evidence="9"/>
<keyword evidence="4 9" id="KW-0210">Decarboxylase</keyword>
<organism evidence="14 15">
    <name type="scientific">Hippea maritima (strain ATCC 700847 / DSM 10411 / MH2)</name>
    <dbReference type="NCBI Taxonomy" id="760142"/>
    <lineage>
        <taxon>Bacteria</taxon>
        <taxon>Pseudomonadati</taxon>
        <taxon>Campylobacterota</taxon>
        <taxon>Desulfurellia</taxon>
        <taxon>Desulfurellales</taxon>
        <taxon>Hippeaceae</taxon>
        <taxon>Hippea</taxon>
    </lineage>
</organism>
<evidence type="ECO:0000256" key="10">
    <source>
        <dbReference type="PIRSR" id="PIRSR614732-1"/>
    </source>
</evidence>
<evidence type="ECO:0000259" key="13">
    <source>
        <dbReference type="SMART" id="SM00934"/>
    </source>
</evidence>
<dbReference type="Pfam" id="PF00215">
    <property type="entry name" value="OMPdecase"/>
    <property type="match status" value="1"/>
</dbReference>
<dbReference type="CDD" id="cd04725">
    <property type="entry name" value="OMP_decarboxylase_like"/>
    <property type="match status" value="1"/>
</dbReference>
<dbReference type="GO" id="GO:0005829">
    <property type="term" value="C:cytosol"/>
    <property type="evidence" value="ECO:0007669"/>
    <property type="project" value="TreeGrafter"/>
</dbReference>
<dbReference type="GO" id="GO:0006207">
    <property type="term" value="P:'de novo' pyrimidine nucleobase biosynthetic process"/>
    <property type="evidence" value="ECO:0007669"/>
    <property type="project" value="InterPro"/>
</dbReference>
<comment type="subunit">
    <text evidence="3 9">Homodimer.</text>
</comment>